<dbReference type="InterPro" id="IPR004256">
    <property type="entry name" value="DUF234"/>
</dbReference>
<dbReference type="PANTHER" id="PTHR34704">
    <property type="entry name" value="ATPASE"/>
    <property type="match status" value="1"/>
</dbReference>
<evidence type="ECO:0000259" key="1">
    <source>
        <dbReference type="Pfam" id="PF03008"/>
    </source>
</evidence>
<sequence length="213" mass="25269">MAVARGDGKIYSSIKKARLKESLGENIIEDLTKLEIIRLEESKELESNSLKKYRIQSKLRFEKPFLRFWFGFVEPFREDLEAGIHTNFIEYFKAHYERLRSLVFEQLCEEFLVDYYAERGINIVFSGSYWDKDNEFDIVAIMHSKEIILAECKYKDRKVCKNELTKLKLKASQSNLIAKHWVLFSKQGFSVELKNSKDKDLLLFDLQDLSQWK</sequence>
<dbReference type="Pfam" id="PF03008">
    <property type="entry name" value="DUF234"/>
    <property type="match status" value="1"/>
</dbReference>
<dbReference type="Gene3D" id="3.40.1350.10">
    <property type="match status" value="1"/>
</dbReference>
<gene>
    <name evidence="2" type="ORF">BN3087_870022</name>
</gene>
<feature type="domain" description="DUF234" evidence="1">
    <location>
        <begin position="69"/>
        <end position="158"/>
    </location>
</feature>
<dbReference type="AlphaFoldDB" id="A0A0S4XRK8"/>
<dbReference type="SUPFAM" id="SSF52980">
    <property type="entry name" value="Restriction endonuclease-like"/>
    <property type="match status" value="1"/>
</dbReference>
<dbReference type="PANTHER" id="PTHR34704:SF1">
    <property type="entry name" value="ATPASE"/>
    <property type="match status" value="1"/>
</dbReference>
<accession>A0A0S4XRK8</accession>
<proteinExistence type="predicted"/>
<dbReference type="InterPro" id="IPR011856">
    <property type="entry name" value="tRNA_endonuc-like_dom_sf"/>
</dbReference>
<reference evidence="2" key="1">
    <citation type="submission" date="2015-11" db="EMBL/GenBank/DDBJ databases">
        <authorList>
            <person name="Zhang Y."/>
            <person name="Guo Z."/>
        </authorList>
    </citation>
    <scope>NUCLEOTIDE SEQUENCE</scope>
    <source>
        <strain evidence="2">BN30871</strain>
    </source>
</reference>
<dbReference type="GO" id="GO:0003676">
    <property type="term" value="F:nucleic acid binding"/>
    <property type="evidence" value="ECO:0007669"/>
    <property type="project" value="InterPro"/>
</dbReference>
<protein>
    <recommendedName>
        <fullName evidence="1">DUF234 domain-containing protein</fullName>
    </recommendedName>
</protein>
<name>A0A0S4XRK8_9BACT</name>
<organism evidence="2">
    <name type="scientific">Sulfurovum sp. enrichment culture clone C5</name>
    <dbReference type="NCBI Taxonomy" id="497650"/>
    <lineage>
        <taxon>Bacteria</taxon>
        <taxon>Pseudomonadati</taxon>
        <taxon>Campylobacterota</taxon>
        <taxon>Epsilonproteobacteria</taxon>
        <taxon>Campylobacterales</taxon>
        <taxon>Sulfurovaceae</taxon>
        <taxon>Sulfurovum</taxon>
        <taxon>environmental samples</taxon>
    </lineage>
</organism>
<dbReference type="EMBL" id="FAXN01000092">
    <property type="protein sequence ID" value="CUV66502.1"/>
    <property type="molecule type" value="Genomic_DNA"/>
</dbReference>
<dbReference type="InterPro" id="IPR011335">
    <property type="entry name" value="Restrct_endonuc-II-like"/>
</dbReference>
<evidence type="ECO:0000313" key="2">
    <source>
        <dbReference type="EMBL" id="CUV66502.1"/>
    </source>
</evidence>